<evidence type="ECO:0000259" key="3">
    <source>
        <dbReference type="Pfam" id="PF13625"/>
    </source>
</evidence>
<feature type="domain" description="Helicase XPB/Ssl2 N-terminal" evidence="3">
    <location>
        <begin position="491"/>
        <end position="611"/>
    </location>
</feature>
<accession>A0A810MY33</accession>
<feature type="region of interest" description="Disordered" evidence="1">
    <location>
        <begin position="639"/>
        <end position="713"/>
    </location>
</feature>
<proteinExistence type="predicted"/>
<evidence type="ECO:0000259" key="2">
    <source>
        <dbReference type="Pfam" id="PF13280"/>
    </source>
</evidence>
<dbReference type="Pfam" id="PF13280">
    <property type="entry name" value="WYL"/>
    <property type="match status" value="1"/>
</dbReference>
<evidence type="ECO:0000313" key="4">
    <source>
        <dbReference type="EMBL" id="BCJ64295.1"/>
    </source>
</evidence>
<evidence type="ECO:0000313" key="5">
    <source>
        <dbReference type="Proteomes" id="UP000680866"/>
    </source>
</evidence>
<evidence type="ECO:0008006" key="6">
    <source>
        <dbReference type="Google" id="ProtNLM"/>
    </source>
</evidence>
<protein>
    <recommendedName>
        <fullName evidence="6">Helicase XPB/Ssl2 N-terminal domain-containing protein</fullName>
    </recommendedName>
</protein>
<sequence length="837" mass="87659">MASPLTRWLAGRSPDELAAVLVRRPDALTAPAVTDLGSLAARLQRHESVAAALARLPAPAVQLVEAMQALGGPAVPRTRLAELVGRDPDDAELAATLEILAQRALVWPDGDELRMAGALWSAFTYPLGLGLPAAELSHALLPPQLHDLARLWRLPSATPDALVTALTDPDRIRAMVAAAPAEVRLLLDRVAHDGPLTEAPDDFETTRPDGSALEWAIRRGLLVWDGWRHAHLPREVGLALRGPHWRAPFAPRPPRLVLGEASAEAVDRETVAAASTAVERVAAVVEATAASPVALLKAGGVGSRELRRLARTVGCDEPEVRLWLELAYAAGLVGVAREEVLPTDAYDDWARAEPGGRLPALLRGWQRLPAVPLAASTGDGGRPPAALLRDGSGLAALDLRPALLRTLDELPAGRGSTDPDRLTDALTWQLPLLSGQRDGALAAGLWREAQLVGVVAHGVLTPLGRALLHAPDTLEEVAAALLPASVGSAVFQNDLTVVVPGLPAAALAELLDAAARRESRGGAATWRFSAASVRAALDAGHEPAPLLADLRRAAAGGHLPQALEYLVNDVGRQHGRIRVRAVGCILHADDPALVAEIASARALRPLELRILAPTVLASAQPMAKTLNALRAAGFAPIGEDGDGEVRVERPTRRRAPALRGGRVSSPVRGASAHGTSAPGRIASAPDGSVSAPGRAGRAEGGGDGSAEGGSGTGRAAAELAERLLATVAAGLPDAPDGRAFDLLTSPDVEPPALTTELVRPLVERHAAHLRANERALLVDATVGGGRVKIDYCDSSGELTTRVIEPLDVDRHLLTAWCHLRDDERMFALDRIESVTPA</sequence>
<dbReference type="Pfam" id="PF13625">
    <property type="entry name" value="Helicase_C_3"/>
    <property type="match status" value="1"/>
</dbReference>
<dbReference type="InterPro" id="IPR032830">
    <property type="entry name" value="XPB/Ssl2_N"/>
</dbReference>
<evidence type="ECO:0000256" key="1">
    <source>
        <dbReference type="SAM" id="MobiDB-lite"/>
    </source>
</evidence>
<reference evidence="4" key="1">
    <citation type="submission" date="2020-08" db="EMBL/GenBank/DDBJ databases">
        <title>Whole genome shotgun sequence of Polymorphospora rubra NBRC 101157.</title>
        <authorList>
            <person name="Komaki H."/>
            <person name="Tamura T."/>
        </authorList>
    </citation>
    <scope>NUCLEOTIDE SEQUENCE</scope>
    <source>
        <strain evidence="4">NBRC 101157</strain>
    </source>
</reference>
<name>A0A810MY33_9ACTN</name>
<dbReference type="InterPro" id="IPR026881">
    <property type="entry name" value="WYL_dom"/>
</dbReference>
<keyword evidence="5" id="KW-1185">Reference proteome</keyword>
<dbReference type="KEGG" id="pry:Prubr_13160"/>
<dbReference type="RefSeq" id="WP_212822536.1">
    <property type="nucleotide sequence ID" value="NZ_AP023359.1"/>
</dbReference>
<dbReference type="PROSITE" id="PS52050">
    <property type="entry name" value="WYL"/>
    <property type="match status" value="1"/>
</dbReference>
<dbReference type="Proteomes" id="UP000680866">
    <property type="component" value="Chromosome"/>
</dbReference>
<dbReference type="AlphaFoldDB" id="A0A810MY33"/>
<dbReference type="EMBL" id="AP023359">
    <property type="protein sequence ID" value="BCJ64295.1"/>
    <property type="molecule type" value="Genomic_DNA"/>
</dbReference>
<gene>
    <name evidence="4" type="ORF">Prubr_13160</name>
</gene>
<feature type="compositionally biased region" description="Gly residues" evidence="1">
    <location>
        <begin position="698"/>
        <end position="712"/>
    </location>
</feature>
<feature type="domain" description="WYL" evidence="2">
    <location>
        <begin position="776"/>
        <end position="835"/>
    </location>
</feature>
<organism evidence="4 5">
    <name type="scientific">Polymorphospora rubra</name>
    <dbReference type="NCBI Taxonomy" id="338584"/>
    <lineage>
        <taxon>Bacteria</taxon>
        <taxon>Bacillati</taxon>
        <taxon>Actinomycetota</taxon>
        <taxon>Actinomycetes</taxon>
        <taxon>Micromonosporales</taxon>
        <taxon>Micromonosporaceae</taxon>
        <taxon>Polymorphospora</taxon>
    </lineage>
</organism>